<organism evidence="1">
    <name type="scientific">Lymantria dispar multicapsid nuclear polyhedrosis virus</name>
    <name type="common">LdMNPV</name>
    <dbReference type="NCBI Taxonomy" id="10449"/>
    <lineage>
        <taxon>Viruses</taxon>
        <taxon>Viruses incertae sedis</taxon>
        <taxon>Naldaviricetes</taxon>
        <taxon>Lefavirales</taxon>
        <taxon>Baculoviridae</taxon>
        <taxon>Alphabaculovirus</taxon>
        <taxon>Alphabaculovirus lydisparis</taxon>
    </lineage>
</organism>
<dbReference type="GO" id="GO:0019083">
    <property type="term" value="P:viral transcription"/>
    <property type="evidence" value="ECO:0007669"/>
    <property type="project" value="InterPro"/>
</dbReference>
<reference evidence="1" key="1">
    <citation type="journal article" date="2014" name="J. Invertebr. Pathol.">
        <title>Classification, genetic variation and pathogenicity of Lymantria dispar nucleopolyhedrovirus isolates from Asia, Europe, and North America.</title>
        <authorList>
            <person name="Harrison R.L."/>
            <person name="Keena M.A."/>
            <person name="Rowley D.L."/>
        </authorList>
    </citation>
    <scope>NUCLEOTIDE SEQUENCE</scope>
    <source>
        <strain evidence="1">2161</strain>
    </source>
</reference>
<dbReference type="EMBL" id="KF695050">
    <property type="protein sequence ID" value="AHC69643.1"/>
    <property type="molecule type" value="Genomic_DNA"/>
</dbReference>
<name>V9TIK8_NPVLD</name>
<reference evidence="1" key="2">
    <citation type="submission" date="2015-04" db="EMBL/GenBank/DDBJ databases">
        <authorList>
            <person name="Harrison R.L."/>
            <person name="Keena M.A."/>
            <person name="Rowley D.L."/>
        </authorList>
    </citation>
    <scope>NUCLEOTIDE SEQUENCE</scope>
    <source>
        <strain evidence="1">2161</strain>
    </source>
</reference>
<sequence length="219" mass="24410">MTSSSCPRAPLNYRPAMKASDVDPDAEYAVPLEHFDVEVSPYTAFERGGTCVRVSGRRLACLLRNGSRGESAPAARGAAAAAAAAAQPGRKRSCKNVCFKGATSRRELERTLTDRVNLPPCMTGLLRQFEIRNRGDRYRKRFVFNCYLINTTTCTACDRRCFVNAAAVLYERDEKCVREMMSLLRREDCYKPPNCSKMSQESLCFKSGACRGTNPLCNF</sequence>
<proteinExistence type="predicted"/>
<evidence type="ECO:0000313" key="1">
    <source>
        <dbReference type="EMBL" id="AHC69643.1"/>
    </source>
</evidence>
<protein>
    <submittedName>
        <fullName evidence="1">LEF-2</fullName>
    </submittedName>
</protein>
<organismHost>
    <name type="scientific">Lepidoptera</name>
    <name type="common">moths &amp; butterflies</name>
    <dbReference type="NCBI Taxonomy" id="7088"/>
</organismHost>
<dbReference type="InterPro" id="IPR004283">
    <property type="entry name" value="Lef-2"/>
</dbReference>
<dbReference type="Pfam" id="PF03041">
    <property type="entry name" value="Baculo_LEF-2"/>
    <property type="match status" value="1"/>
</dbReference>
<accession>V9TIK8</accession>